<accession>A0ABD2WRN2</accession>
<dbReference type="EMBL" id="JBJJXI010000078">
    <property type="protein sequence ID" value="KAL3395634.1"/>
    <property type="molecule type" value="Genomic_DNA"/>
</dbReference>
<keyword evidence="2" id="KW-1185">Reference proteome</keyword>
<sequence length="72" mass="7965">MRSSTYTTINGLKEKVFLMIPSNKWVARPDKASHIFMSSQQTNVAVGQKLSSFGCCHEGTTQKADKTKAKKS</sequence>
<gene>
    <name evidence="1" type="ORF">TKK_010177</name>
</gene>
<reference evidence="1 2" key="1">
    <citation type="journal article" date="2024" name="bioRxiv">
        <title>A reference genome for Trichogramma kaykai: A tiny desert-dwelling parasitoid wasp with competing sex-ratio distorters.</title>
        <authorList>
            <person name="Culotta J."/>
            <person name="Lindsey A.R."/>
        </authorList>
    </citation>
    <scope>NUCLEOTIDE SEQUENCE [LARGE SCALE GENOMIC DNA]</scope>
    <source>
        <strain evidence="1 2">KSX58</strain>
    </source>
</reference>
<dbReference type="Proteomes" id="UP001627154">
    <property type="component" value="Unassembled WGS sequence"/>
</dbReference>
<dbReference type="AlphaFoldDB" id="A0ABD2WRN2"/>
<comment type="caution">
    <text evidence="1">The sequence shown here is derived from an EMBL/GenBank/DDBJ whole genome shotgun (WGS) entry which is preliminary data.</text>
</comment>
<evidence type="ECO:0000313" key="2">
    <source>
        <dbReference type="Proteomes" id="UP001627154"/>
    </source>
</evidence>
<evidence type="ECO:0000313" key="1">
    <source>
        <dbReference type="EMBL" id="KAL3395634.1"/>
    </source>
</evidence>
<organism evidence="1 2">
    <name type="scientific">Trichogramma kaykai</name>
    <dbReference type="NCBI Taxonomy" id="54128"/>
    <lineage>
        <taxon>Eukaryota</taxon>
        <taxon>Metazoa</taxon>
        <taxon>Ecdysozoa</taxon>
        <taxon>Arthropoda</taxon>
        <taxon>Hexapoda</taxon>
        <taxon>Insecta</taxon>
        <taxon>Pterygota</taxon>
        <taxon>Neoptera</taxon>
        <taxon>Endopterygota</taxon>
        <taxon>Hymenoptera</taxon>
        <taxon>Apocrita</taxon>
        <taxon>Proctotrupomorpha</taxon>
        <taxon>Chalcidoidea</taxon>
        <taxon>Trichogrammatidae</taxon>
        <taxon>Trichogramma</taxon>
    </lineage>
</organism>
<name>A0ABD2WRN2_9HYME</name>
<protein>
    <submittedName>
        <fullName evidence="1">Uncharacterized protein</fullName>
    </submittedName>
</protein>
<proteinExistence type="predicted"/>